<evidence type="ECO:0000256" key="1">
    <source>
        <dbReference type="SAM" id="Phobius"/>
    </source>
</evidence>
<keyword evidence="1" id="KW-1133">Transmembrane helix</keyword>
<keyword evidence="1" id="KW-0472">Membrane</keyword>
<evidence type="ECO:0000313" key="2">
    <source>
        <dbReference type="EMBL" id="GGC68928.1"/>
    </source>
</evidence>
<accession>A0A916UDM1</accession>
<proteinExistence type="predicted"/>
<keyword evidence="1" id="KW-0812">Transmembrane</keyword>
<organism evidence="2 3">
    <name type="scientific">Hoyosella rhizosphaerae</name>
    <dbReference type="NCBI Taxonomy" id="1755582"/>
    <lineage>
        <taxon>Bacteria</taxon>
        <taxon>Bacillati</taxon>
        <taxon>Actinomycetota</taxon>
        <taxon>Actinomycetes</taxon>
        <taxon>Mycobacteriales</taxon>
        <taxon>Hoyosellaceae</taxon>
        <taxon>Hoyosella</taxon>
    </lineage>
</organism>
<feature type="transmembrane region" description="Helical" evidence="1">
    <location>
        <begin position="15"/>
        <end position="36"/>
    </location>
</feature>
<comment type="caution">
    <text evidence="2">The sequence shown here is derived from an EMBL/GenBank/DDBJ whole genome shotgun (WGS) entry which is preliminary data.</text>
</comment>
<sequence>MASDKPRILQNSRDMLLTMVPLVIIILIFAGMTGLWSRDAPQGPVVTINADLALEYDASILDFPIRIPDVRDEWQPNSGNRTSLENEGGGTVTWIGYVTDGSLYLRFSQSDISEQRLVGYHLGEFQNQVGSSNAGGTEWGIYEAVNGEPIWVTDLGDVRIGMTGSATAAQFEEMAELVTEAEPVS</sequence>
<dbReference type="AlphaFoldDB" id="A0A916UDM1"/>
<dbReference type="Proteomes" id="UP000641514">
    <property type="component" value="Unassembled WGS sequence"/>
</dbReference>
<dbReference type="InterPro" id="IPR025339">
    <property type="entry name" value="DUF4245"/>
</dbReference>
<name>A0A916UDM1_9ACTN</name>
<evidence type="ECO:0000313" key="3">
    <source>
        <dbReference type="Proteomes" id="UP000641514"/>
    </source>
</evidence>
<evidence type="ECO:0008006" key="4">
    <source>
        <dbReference type="Google" id="ProtNLM"/>
    </source>
</evidence>
<protein>
    <recommendedName>
        <fullName evidence="4">DUF4245 domain-containing protein</fullName>
    </recommendedName>
</protein>
<reference evidence="2" key="2">
    <citation type="submission" date="2020-09" db="EMBL/GenBank/DDBJ databases">
        <authorList>
            <person name="Sun Q."/>
            <person name="Zhou Y."/>
        </authorList>
    </citation>
    <scope>NUCLEOTIDE SEQUENCE</scope>
    <source>
        <strain evidence="2">CGMCC 1.15478</strain>
    </source>
</reference>
<gene>
    <name evidence="2" type="ORF">GCM10011410_22190</name>
</gene>
<dbReference type="EMBL" id="BMJH01000002">
    <property type="protein sequence ID" value="GGC68928.1"/>
    <property type="molecule type" value="Genomic_DNA"/>
</dbReference>
<dbReference type="RefSeq" id="WP_188674472.1">
    <property type="nucleotide sequence ID" value="NZ_BMJH01000002.1"/>
</dbReference>
<keyword evidence="3" id="KW-1185">Reference proteome</keyword>
<dbReference type="Pfam" id="PF14030">
    <property type="entry name" value="DUF4245"/>
    <property type="match status" value="1"/>
</dbReference>
<reference evidence="2" key="1">
    <citation type="journal article" date="2014" name="Int. J. Syst. Evol. Microbiol.">
        <title>Complete genome sequence of Corynebacterium casei LMG S-19264T (=DSM 44701T), isolated from a smear-ripened cheese.</title>
        <authorList>
            <consortium name="US DOE Joint Genome Institute (JGI-PGF)"/>
            <person name="Walter F."/>
            <person name="Albersmeier A."/>
            <person name="Kalinowski J."/>
            <person name="Ruckert C."/>
        </authorList>
    </citation>
    <scope>NUCLEOTIDE SEQUENCE</scope>
    <source>
        <strain evidence="2">CGMCC 1.15478</strain>
    </source>
</reference>